<dbReference type="EMBL" id="QKOE01000003">
    <property type="protein sequence ID" value="PZA17486.1"/>
    <property type="molecule type" value="Genomic_DNA"/>
</dbReference>
<gene>
    <name evidence="2" type="ORF">DNK49_06395</name>
</gene>
<evidence type="ECO:0000313" key="2">
    <source>
        <dbReference type="EMBL" id="PZA17486.1"/>
    </source>
</evidence>
<dbReference type="Proteomes" id="UP000248259">
    <property type="component" value="Unassembled WGS sequence"/>
</dbReference>
<sequence length="85" mass="10177">MLRRVLIIFTFLMAILFSLKYYTAERAHRFIMECLTEEEISIIMDDSGDRDAQDQIVNKRWPCVFQRQSWVERIVLRAYGPGIFD</sequence>
<keyword evidence="1" id="KW-1133">Transmembrane helix</keyword>
<keyword evidence="3" id="KW-1185">Reference proteome</keyword>
<keyword evidence="1" id="KW-0812">Transmembrane</keyword>
<keyword evidence="1" id="KW-0472">Membrane</keyword>
<evidence type="ECO:0000313" key="3">
    <source>
        <dbReference type="Proteomes" id="UP000248259"/>
    </source>
</evidence>
<reference evidence="2 3" key="1">
    <citation type="submission" date="2018-06" db="EMBL/GenBank/DDBJ databases">
        <title>Azoarcus communis strain SWub3 genome.</title>
        <authorList>
            <person name="Zorraquino Salvo V."/>
            <person name="Toubiana D."/>
            <person name="Blumwald E."/>
        </authorList>
    </citation>
    <scope>NUCLEOTIDE SEQUENCE [LARGE SCALE GENOMIC DNA]</scope>
    <source>
        <strain evidence="2 3">SWub3</strain>
    </source>
</reference>
<organism evidence="2 3">
    <name type="scientific">Parazoarcus communis SWub3 = DSM 12120</name>
    <dbReference type="NCBI Taxonomy" id="1121029"/>
    <lineage>
        <taxon>Bacteria</taxon>
        <taxon>Pseudomonadati</taxon>
        <taxon>Pseudomonadota</taxon>
        <taxon>Betaproteobacteria</taxon>
        <taxon>Rhodocyclales</taxon>
        <taxon>Zoogloeaceae</taxon>
        <taxon>Parazoarcus</taxon>
    </lineage>
</organism>
<feature type="transmembrane region" description="Helical" evidence="1">
    <location>
        <begin position="6"/>
        <end position="23"/>
    </location>
</feature>
<protein>
    <submittedName>
        <fullName evidence="2">Uncharacterized protein</fullName>
    </submittedName>
</protein>
<name>A0A323V1X2_9RHOO</name>
<evidence type="ECO:0000256" key="1">
    <source>
        <dbReference type="SAM" id="Phobius"/>
    </source>
</evidence>
<comment type="caution">
    <text evidence="2">The sequence shown here is derived from an EMBL/GenBank/DDBJ whole genome shotgun (WGS) entry which is preliminary data.</text>
</comment>
<dbReference type="AlphaFoldDB" id="A0A323V1X2"/>
<proteinExistence type="predicted"/>
<accession>A0A323V1X2</accession>